<dbReference type="eggNOG" id="KOG2765">
    <property type="taxonomic scope" value="Eukaryota"/>
</dbReference>
<keyword evidence="8" id="KW-1185">Reference proteome</keyword>
<dbReference type="RefSeq" id="XP_005702716.1">
    <property type="nucleotide sequence ID" value="XM_005702659.1"/>
</dbReference>
<dbReference type="GeneID" id="17085182"/>
<feature type="transmembrane region" description="Helical" evidence="5">
    <location>
        <begin position="77"/>
        <end position="97"/>
    </location>
</feature>
<keyword evidence="4 5" id="KW-0472">Membrane</keyword>
<feature type="transmembrane region" description="Helical" evidence="5">
    <location>
        <begin position="280"/>
        <end position="301"/>
    </location>
</feature>
<evidence type="ECO:0000313" key="7">
    <source>
        <dbReference type="EMBL" id="EME26196.1"/>
    </source>
</evidence>
<proteinExistence type="predicted"/>
<feature type="transmembrane region" description="Helical" evidence="5">
    <location>
        <begin position="307"/>
        <end position="324"/>
    </location>
</feature>
<dbReference type="Proteomes" id="UP000030680">
    <property type="component" value="Unassembled WGS sequence"/>
</dbReference>
<dbReference type="PANTHER" id="PTHR23051:SF0">
    <property type="entry name" value="SOLUTE CARRIER FAMILY 35 MEMBER F5"/>
    <property type="match status" value="1"/>
</dbReference>
<dbReference type="InterPro" id="IPR000620">
    <property type="entry name" value="EamA_dom"/>
</dbReference>
<dbReference type="AlphaFoldDB" id="M2VSS0"/>
<dbReference type="GO" id="GO:0016020">
    <property type="term" value="C:membrane"/>
    <property type="evidence" value="ECO:0007669"/>
    <property type="project" value="UniProtKB-SubCell"/>
</dbReference>
<feature type="transmembrane region" description="Helical" evidence="5">
    <location>
        <begin position="216"/>
        <end position="234"/>
    </location>
</feature>
<dbReference type="Pfam" id="PF00892">
    <property type="entry name" value="EamA"/>
    <property type="match status" value="1"/>
</dbReference>
<feature type="transmembrane region" description="Helical" evidence="5">
    <location>
        <begin position="331"/>
        <end position="355"/>
    </location>
</feature>
<dbReference type="PANTHER" id="PTHR23051">
    <property type="entry name" value="SOLUTE CARRIER FAMILY 35, MEMBER F5"/>
    <property type="match status" value="1"/>
</dbReference>
<evidence type="ECO:0000256" key="3">
    <source>
        <dbReference type="ARBA" id="ARBA00022989"/>
    </source>
</evidence>
<feature type="transmembrane region" description="Helical" evidence="5">
    <location>
        <begin position="246"/>
        <end position="268"/>
    </location>
</feature>
<dbReference type="EMBL" id="KB454580">
    <property type="protein sequence ID" value="EME26196.1"/>
    <property type="molecule type" value="Genomic_DNA"/>
</dbReference>
<dbReference type="OrthoDB" id="1436450at2759"/>
<dbReference type="Gramene" id="EME26196">
    <property type="protein sequence ID" value="EME26196"/>
    <property type="gene ID" value="Gasu_61600"/>
</dbReference>
<reference evidence="8" key="1">
    <citation type="journal article" date="2013" name="Science">
        <title>Gene transfer from bacteria and archaea facilitated evolution of an extremophilic eukaryote.</title>
        <authorList>
            <person name="Schonknecht G."/>
            <person name="Chen W.H."/>
            <person name="Ternes C.M."/>
            <person name="Barbier G.G."/>
            <person name="Shrestha R.P."/>
            <person name="Stanke M."/>
            <person name="Brautigam A."/>
            <person name="Baker B.J."/>
            <person name="Banfield J.F."/>
            <person name="Garavito R.M."/>
            <person name="Carr K."/>
            <person name="Wilkerson C."/>
            <person name="Rensing S.A."/>
            <person name="Gagneul D."/>
            <person name="Dickenson N.E."/>
            <person name="Oesterhelt C."/>
            <person name="Lercher M.J."/>
            <person name="Weber A.P."/>
        </authorList>
    </citation>
    <scope>NUCLEOTIDE SEQUENCE [LARGE SCALE GENOMIC DNA]</scope>
    <source>
        <strain evidence="8">074W</strain>
    </source>
</reference>
<dbReference type="OMA" id="MYGVYTI"/>
<name>M2VSS0_GALSU</name>
<evidence type="ECO:0000313" key="8">
    <source>
        <dbReference type="Proteomes" id="UP000030680"/>
    </source>
</evidence>
<protein>
    <submittedName>
        <fullName evidence="7">Solute carrier, DMT family</fullName>
    </submittedName>
</protein>
<evidence type="ECO:0000256" key="5">
    <source>
        <dbReference type="SAM" id="Phobius"/>
    </source>
</evidence>
<gene>
    <name evidence="7" type="ORF">Gasu_61600</name>
</gene>
<feature type="transmembrane region" description="Helical" evidence="5">
    <location>
        <begin position="161"/>
        <end position="182"/>
    </location>
</feature>
<keyword evidence="2 5" id="KW-0812">Transmembrane</keyword>
<comment type="subcellular location">
    <subcellularLocation>
        <location evidence="1">Membrane</location>
        <topology evidence="1">Multi-pass membrane protein</topology>
    </subcellularLocation>
</comment>
<evidence type="ECO:0000256" key="2">
    <source>
        <dbReference type="ARBA" id="ARBA00022692"/>
    </source>
</evidence>
<evidence type="ECO:0000259" key="6">
    <source>
        <dbReference type="Pfam" id="PF00892"/>
    </source>
</evidence>
<dbReference type="SUPFAM" id="SSF103481">
    <property type="entry name" value="Multidrug resistance efflux transporter EmrE"/>
    <property type="match status" value="1"/>
</dbReference>
<accession>M2VSS0</accession>
<evidence type="ECO:0000256" key="1">
    <source>
        <dbReference type="ARBA" id="ARBA00004141"/>
    </source>
</evidence>
<feature type="transmembrane region" description="Helical" evidence="5">
    <location>
        <begin position="367"/>
        <end position="388"/>
    </location>
</feature>
<organism evidence="7 8">
    <name type="scientific">Galdieria sulphuraria</name>
    <name type="common">Red alga</name>
    <dbReference type="NCBI Taxonomy" id="130081"/>
    <lineage>
        <taxon>Eukaryota</taxon>
        <taxon>Rhodophyta</taxon>
        <taxon>Bangiophyceae</taxon>
        <taxon>Galdieriales</taxon>
        <taxon>Galdieriaceae</taxon>
        <taxon>Galdieria</taxon>
    </lineage>
</organism>
<keyword evidence="3 5" id="KW-1133">Transmembrane helix</keyword>
<feature type="domain" description="EamA" evidence="6">
    <location>
        <begin position="156"/>
        <end position="233"/>
    </location>
</feature>
<dbReference type="InterPro" id="IPR037185">
    <property type="entry name" value="EmrE-like"/>
</dbReference>
<sequence>MGSKNETFISKKVFLRNKVRSHQLWQNFKDSLYNMPFTRSALGIVLLLLVAVLWVSSSFLIQYIFGKVNYDKPLFLTYISTSFFSLYLIPIFCNWLCCEHKTKLVPGTNRTRCYEEETVVNISKEEIFQTAEASTYSFRDEASTVPQQDFGISSRSTLKNYALNILQFGLLWLTANYVFNLALDRTSVASNSILSTLSSVFTLFLAAYFRVERLSWVKFLYVLLNFVGVVFVTWSDNASRGSRTLIGDFFSIFSALFYSFYVLFLQIRLLHSSPLDISELFGWMGLVMMICLLPIIFLWNILGFEKLALPSFQSFLFLIMNALIGTVLSDYLWALAVVFTSPVLATMALSLTIPLSTMVDTLQGKTLFSSIYMLGALCVFSGFVGLAWENRKEEMSREEIPAQI</sequence>
<feature type="transmembrane region" description="Helical" evidence="5">
    <location>
        <begin position="41"/>
        <end position="65"/>
    </location>
</feature>
<dbReference type="KEGG" id="gsl:Gasu_61600"/>
<evidence type="ECO:0000256" key="4">
    <source>
        <dbReference type="ARBA" id="ARBA00023136"/>
    </source>
</evidence>
<feature type="transmembrane region" description="Helical" evidence="5">
    <location>
        <begin position="188"/>
        <end position="209"/>
    </location>
</feature>